<proteinExistence type="predicted"/>
<gene>
    <name evidence="1" type="ORF">SAMN02745129_2457</name>
</gene>
<dbReference type="Proteomes" id="UP000184268">
    <property type="component" value="Unassembled WGS sequence"/>
</dbReference>
<organism evidence="1 2">
    <name type="scientific">Ferrimonas marina</name>
    <dbReference type="NCBI Taxonomy" id="299255"/>
    <lineage>
        <taxon>Bacteria</taxon>
        <taxon>Pseudomonadati</taxon>
        <taxon>Pseudomonadota</taxon>
        <taxon>Gammaproteobacteria</taxon>
        <taxon>Alteromonadales</taxon>
        <taxon>Ferrimonadaceae</taxon>
        <taxon>Ferrimonas</taxon>
    </lineage>
</organism>
<evidence type="ECO:0000313" key="1">
    <source>
        <dbReference type="EMBL" id="SHH59400.1"/>
    </source>
</evidence>
<name>A0A1M5U8Z5_9GAMM</name>
<dbReference type="RefSeq" id="WP_067655469.1">
    <property type="nucleotide sequence ID" value="NZ_FQXG01000003.1"/>
</dbReference>
<dbReference type="STRING" id="299255.SAMN02745129_2457"/>
<reference evidence="2" key="1">
    <citation type="submission" date="2016-11" db="EMBL/GenBank/DDBJ databases">
        <authorList>
            <person name="Varghese N."/>
            <person name="Submissions S."/>
        </authorList>
    </citation>
    <scope>NUCLEOTIDE SEQUENCE [LARGE SCALE GENOMIC DNA]</scope>
    <source>
        <strain evidence="2">DSM 16917</strain>
    </source>
</reference>
<sequence>MQQLKHIDIVYGEHPERNQRRRHLRISALAGNVLNLDGMWPEQQAAVLPEFLEKLNEAFRVLGDEPFIIHLEGLVDHEPDIQKMLGLIPAAPMEEEPA</sequence>
<accession>A0A1M5U8Z5</accession>
<dbReference type="AlphaFoldDB" id="A0A1M5U8Z5"/>
<dbReference type="EMBL" id="FQXG01000003">
    <property type="protein sequence ID" value="SHH59400.1"/>
    <property type="molecule type" value="Genomic_DNA"/>
</dbReference>
<keyword evidence="2" id="KW-1185">Reference proteome</keyword>
<evidence type="ECO:0000313" key="2">
    <source>
        <dbReference type="Proteomes" id="UP000184268"/>
    </source>
</evidence>
<protein>
    <submittedName>
        <fullName evidence="1">Uncharacterized protein</fullName>
    </submittedName>
</protein>